<keyword evidence="7" id="KW-0472">Membrane</keyword>
<evidence type="ECO:0000256" key="3">
    <source>
        <dbReference type="ARBA" id="ARBA00022723"/>
    </source>
</evidence>
<keyword evidence="3" id="KW-0479">Metal-binding</keyword>
<dbReference type="PIRSF" id="PIRSF036696">
    <property type="entry name" value="ACY-1"/>
    <property type="match status" value="1"/>
</dbReference>
<dbReference type="SUPFAM" id="SSF55031">
    <property type="entry name" value="Bacterial exopeptidase dimerisation domain"/>
    <property type="match status" value="1"/>
</dbReference>
<keyword evidence="4" id="KW-0378">Hydrolase</keyword>
<dbReference type="Pfam" id="PF01546">
    <property type="entry name" value="Peptidase_M20"/>
    <property type="match status" value="1"/>
</dbReference>
<accession>A0A515EL86</accession>
<dbReference type="Gene3D" id="1.10.150.900">
    <property type="match status" value="1"/>
</dbReference>
<keyword evidence="7" id="KW-0812">Transmembrane</keyword>
<evidence type="ECO:0000256" key="4">
    <source>
        <dbReference type="ARBA" id="ARBA00022801"/>
    </source>
</evidence>
<evidence type="ECO:0000313" key="10">
    <source>
        <dbReference type="Proteomes" id="UP000317365"/>
    </source>
</evidence>
<sequence length="520" mass="55843">MAGSTEDGCACTQGALPPSHNEENKVVKKILWALLALLLALVAAVGINTVRKGSRQLQVPALAPVPVDEKAVAERLAEAVRFKTVSSREDAKANADQFLAFHALLQAKFPKAHAVLKREVVGDLSLLYTWEGADPKAKPILLLAHQDVVPVAPGTEGDWQEPPYSGAIKDGFVWGRGAWDDKGNLMSQLEAVEMLVASGYKPPRTVYLAFGADEEVGGVRGAAKVAALLKQRGVQLDFVIDEGLLVLDGVVPGVRQPTALVGVAEKGYLSVVLKISGTPGHSSMPPPKGTSAIAMLSASLKRLDDEQLPAGLQGVAFEMFDTLAPEMSGFSRVALSNLWLFGPVVQKQLEGAGSTNAMLRTTTALTIVNAGNKDNVLPGRAEGTVNFRILPGDTPENVMNHMRSKVMAPEGQYELYALEDAKPASLYKVAPTASRQYTMLNQTIREVFPDAVVAPGLMVAGTDSIHFGGISDHIFKFSPIRANSEDLTRFHGTNERLSVKNYADAIRFYHRLIPQVLEAK</sequence>
<dbReference type="NCBIfam" id="NF006113">
    <property type="entry name" value="PRK08262.1-4"/>
    <property type="match status" value="1"/>
</dbReference>
<name>A0A515EL86_9BURK</name>
<gene>
    <name evidence="9" type="ORF">EXZ61_03845</name>
</gene>
<evidence type="ECO:0000256" key="6">
    <source>
        <dbReference type="SAM" id="MobiDB-lite"/>
    </source>
</evidence>
<keyword evidence="5" id="KW-0862">Zinc</keyword>
<evidence type="ECO:0000256" key="1">
    <source>
        <dbReference type="ARBA" id="ARBA00006247"/>
    </source>
</evidence>
<dbReference type="PROSITE" id="PS00758">
    <property type="entry name" value="ARGE_DAPE_CPG2_1"/>
    <property type="match status" value="1"/>
</dbReference>
<evidence type="ECO:0000313" key="9">
    <source>
        <dbReference type="EMBL" id="QDL53379.1"/>
    </source>
</evidence>
<dbReference type="InterPro" id="IPR011650">
    <property type="entry name" value="Peptidase_M20_dimer"/>
</dbReference>
<keyword evidence="10" id="KW-1185">Reference proteome</keyword>
<evidence type="ECO:0000256" key="2">
    <source>
        <dbReference type="ARBA" id="ARBA00022670"/>
    </source>
</evidence>
<feature type="region of interest" description="Disordered" evidence="6">
    <location>
        <begin position="1"/>
        <end position="20"/>
    </location>
</feature>
<reference evidence="10" key="2">
    <citation type="journal article" date="2020" name="Int. J. Syst. Evol. Microbiol.">
        <title>Genomic insights into a novel species Rhodoferax aquaticus sp. nov., isolated from freshwater.</title>
        <authorList>
            <person name="Li T."/>
            <person name="Zhuo Y."/>
            <person name="Jin C.Z."/>
            <person name="Wu X."/>
            <person name="Ko S.R."/>
            <person name="Jin F.J."/>
            <person name="Ahn C.Y."/>
            <person name="Oh H.M."/>
            <person name="Lee H.G."/>
            <person name="Jin L."/>
        </authorList>
    </citation>
    <scope>NUCLEOTIDE SEQUENCE [LARGE SCALE GENOMIC DNA]</scope>
    <source>
        <strain evidence="10">Gr-4</strain>
    </source>
</reference>
<evidence type="ECO:0000256" key="7">
    <source>
        <dbReference type="SAM" id="Phobius"/>
    </source>
</evidence>
<comment type="similarity">
    <text evidence="1">Belongs to the peptidase M20A family.</text>
</comment>
<dbReference type="AlphaFoldDB" id="A0A515EL86"/>
<dbReference type="CDD" id="cd05674">
    <property type="entry name" value="M20_yscS"/>
    <property type="match status" value="1"/>
</dbReference>
<dbReference type="Gene3D" id="3.40.630.10">
    <property type="entry name" value="Zn peptidases"/>
    <property type="match status" value="1"/>
</dbReference>
<dbReference type="InterPro" id="IPR002933">
    <property type="entry name" value="Peptidase_M20"/>
</dbReference>
<dbReference type="EMBL" id="CP036282">
    <property type="protein sequence ID" value="QDL53379.1"/>
    <property type="molecule type" value="Genomic_DNA"/>
</dbReference>
<proteinExistence type="inferred from homology"/>
<dbReference type="InterPro" id="IPR036264">
    <property type="entry name" value="Bact_exopeptidase_dim_dom"/>
</dbReference>
<dbReference type="KEGG" id="rhg:EXZ61_03845"/>
<dbReference type="GO" id="GO:0006508">
    <property type="term" value="P:proteolysis"/>
    <property type="evidence" value="ECO:0007669"/>
    <property type="project" value="UniProtKB-KW"/>
</dbReference>
<dbReference type="InterPro" id="IPR047177">
    <property type="entry name" value="Pept_M20A"/>
</dbReference>
<dbReference type="FunFam" id="3.40.630.10:FF:000027">
    <property type="entry name" value="N-fatty-acyl-amino acid synthase/hydrolase PM20D1"/>
    <property type="match status" value="1"/>
</dbReference>
<dbReference type="Proteomes" id="UP000317365">
    <property type="component" value="Chromosome"/>
</dbReference>
<dbReference type="PANTHER" id="PTHR45962:SF1">
    <property type="entry name" value="N-FATTY-ACYL-AMINO ACID SYNTHASE_HYDROLASE PM20D1"/>
    <property type="match status" value="1"/>
</dbReference>
<dbReference type="Pfam" id="PF07687">
    <property type="entry name" value="M20_dimer"/>
    <property type="match status" value="1"/>
</dbReference>
<dbReference type="SUPFAM" id="SSF53187">
    <property type="entry name" value="Zn-dependent exopeptidases"/>
    <property type="match status" value="1"/>
</dbReference>
<dbReference type="PANTHER" id="PTHR45962">
    <property type="entry name" value="N-FATTY-ACYL-AMINO ACID SYNTHASE/HYDROLASE PM20D1"/>
    <property type="match status" value="1"/>
</dbReference>
<evidence type="ECO:0000256" key="5">
    <source>
        <dbReference type="ARBA" id="ARBA00022833"/>
    </source>
</evidence>
<dbReference type="InterPro" id="IPR001261">
    <property type="entry name" value="ArgE/DapE_CS"/>
</dbReference>
<dbReference type="Gene3D" id="3.30.70.360">
    <property type="match status" value="1"/>
</dbReference>
<keyword evidence="7" id="KW-1133">Transmembrane helix</keyword>
<feature type="transmembrane region" description="Helical" evidence="7">
    <location>
        <begin position="30"/>
        <end position="50"/>
    </location>
</feature>
<protein>
    <submittedName>
        <fullName evidence="9">M20 family peptidase</fullName>
    </submittedName>
</protein>
<evidence type="ECO:0000259" key="8">
    <source>
        <dbReference type="Pfam" id="PF07687"/>
    </source>
</evidence>
<organism evidence="9 10">
    <name type="scientific">Rhodoferax aquaticus</name>
    <dbReference type="NCBI Taxonomy" id="2527691"/>
    <lineage>
        <taxon>Bacteria</taxon>
        <taxon>Pseudomonadati</taxon>
        <taxon>Pseudomonadota</taxon>
        <taxon>Betaproteobacteria</taxon>
        <taxon>Burkholderiales</taxon>
        <taxon>Comamonadaceae</taxon>
        <taxon>Rhodoferax</taxon>
    </lineage>
</organism>
<dbReference type="GO" id="GO:0008233">
    <property type="term" value="F:peptidase activity"/>
    <property type="evidence" value="ECO:0007669"/>
    <property type="project" value="UniProtKB-KW"/>
</dbReference>
<keyword evidence="2" id="KW-0645">Protease</keyword>
<reference evidence="10" key="1">
    <citation type="submission" date="2019-02" db="EMBL/GenBank/DDBJ databases">
        <title>Complete genome sequence of Rhodoferax sp. Gr-4.</title>
        <authorList>
            <person name="Jin L."/>
        </authorList>
    </citation>
    <scope>NUCLEOTIDE SEQUENCE [LARGE SCALE GENOMIC DNA]</scope>
    <source>
        <strain evidence="10">Gr-4</strain>
    </source>
</reference>
<dbReference type="GO" id="GO:0046872">
    <property type="term" value="F:metal ion binding"/>
    <property type="evidence" value="ECO:0007669"/>
    <property type="project" value="UniProtKB-KW"/>
</dbReference>
<feature type="domain" description="Peptidase M20 dimerisation" evidence="8">
    <location>
        <begin position="263"/>
        <end position="412"/>
    </location>
</feature>